<dbReference type="NCBIfam" id="NF033788">
    <property type="entry name" value="HTH_metalloreg"/>
    <property type="match status" value="1"/>
</dbReference>
<feature type="domain" description="HTH arsR-type" evidence="1">
    <location>
        <begin position="1"/>
        <end position="92"/>
    </location>
</feature>
<dbReference type="PRINTS" id="PR00778">
    <property type="entry name" value="HTHARSR"/>
</dbReference>
<name>A0ABQ0H4D6_9HYPH</name>
<dbReference type="InterPro" id="IPR011991">
    <property type="entry name" value="ArsR-like_HTH"/>
</dbReference>
<sequence>MPQHHDILFRTLADPTRRAIFERLCRDGDQTVSALTAQAGVSQPAVSKHLAALKRAGLVRDRHEGRQTHYSAEPGALAPLLDWTNQMTGFWQSRFDDLEDLLKRMDQ</sequence>
<dbReference type="InterPro" id="IPR036390">
    <property type="entry name" value="WH_DNA-bd_sf"/>
</dbReference>
<dbReference type="PANTHER" id="PTHR38600">
    <property type="entry name" value="TRANSCRIPTIONAL REGULATORY PROTEIN"/>
    <property type="match status" value="1"/>
</dbReference>
<dbReference type="InterPro" id="IPR036388">
    <property type="entry name" value="WH-like_DNA-bd_sf"/>
</dbReference>
<dbReference type="SMART" id="SM00418">
    <property type="entry name" value="HTH_ARSR"/>
    <property type="match status" value="1"/>
</dbReference>
<evidence type="ECO:0000313" key="2">
    <source>
        <dbReference type="EMBL" id="GAB1583751.1"/>
    </source>
</evidence>
<dbReference type="RefSeq" id="WP_407866305.1">
    <property type="nucleotide sequence ID" value="NZ_BAAFZP010000002.1"/>
</dbReference>
<dbReference type="Pfam" id="PF12840">
    <property type="entry name" value="HTH_20"/>
    <property type="match status" value="1"/>
</dbReference>
<dbReference type="PROSITE" id="PS50987">
    <property type="entry name" value="HTH_ARSR_2"/>
    <property type="match status" value="1"/>
</dbReference>
<dbReference type="CDD" id="cd00090">
    <property type="entry name" value="HTH_ARSR"/>
    <property type="match status" value="1"/>
</dbReference>
<evidence type="ECO:0000313" key="3">
    <source>
        <dbReference type="Proteomes" id="UP001628091"/>
    </source>
</evidence>
<keyword evidence="3" id="KW-1185">Reference proteome</keyword>
<dbReference type="SUPFAM" id="SSF46785">
    <property type="entry name" value="Winged helix' DNA-binding domain"/>
    <property type="match status" value="1"/>
</dbReference>
<accession>A0ABQ0H4D6</accession>
<dbReference type="Gene3D" id="1.10.10.10">
    <property type="entry name" value="Winged helix-like DNA-binding domain superfamily/Winged helix DNA-binding domain"/>
    <property type="match status" value="1"/>
</dbReference>
<dbReference type="InterPro" id="IPR001845">
    <property type="entry name" value="HTH_ArsR_DNA-bd_dom"/>
</dbReference>
<gene>
    <name evidence="2" type="ORF">PPNSA23_36940</name>
</gene>
<organism evidence="2 3">
    <name type="scientific">Phyllobacterium phragmitis</name>
    <dbReference type="NCBI Taxonomy" id="2670329"/>
    <lineage>
        <taxon>Bacteria</taxon>
        <taxon>Pseudomonadati</taxon>
        <taxon>Pseudomonadota</taxon>
        <taxon>Alphaproteobacteria</taxon>
        <taxon>Hyphomicrobiales</taxon>
        <taxon>Phyllobacteriaceae</taxon>
        <taxon>Phyllobacterium</taxon>
    </lineage>
</organism>
<evidence type="ECO:0000259" key="1">
    <source>
        <dbReference type="PROSITE" id="PS50987"/>
    </source>
</evidence>
<protein>
    <submittedName>
        <fullName evidence="2">Metalloregulator ArsR/SmtB family transcription factor</fullName>
    </submittedName>
</protein>
<dbReference type="EMBL" id="BAAFZP010000002">
    <property type="protein sequence ID" value="GAB1583751.1"/>
    <property type="molecule type" value="Genomic_DNA"/>
</dbReference>
<reference evidence="2 3" key="1">
    <citation type="submission" date="2024-10" db="EMBL/GenBank/DDBJ databases">
        <title>Isolation, draft genome sequencing and identification of Phyllobacterium sp. NSA23, isolated from leaf soil.</title>
        <authorList>
            <person name="Akita H."/>
        </authorList>
    </citation>
    <scope>NUCLEOTIDE SEQUENCE [LARGE SCALE GENOMIC DNA]</scope>
    <source>
        <strain evidence="2 3">NSA23</strain>
    </source>
</reference>
<proteinExistence type="predicted"/>
<comment type="caution">
    <text evidence="2">The sequence shown here is derived from an EMBL/GenBank/DDBJ whole genome shotgun (WGS) entry which is preliminary data.</text>
</comment>
<dbReference type="Proteomes" id="UP001628091">
    <property type="component" value="Unassembled WGS sequence"/>
</dbReference>
<dbReference type="PANTHER" id="PTHR38600:SF2">
    <property type="entry name" value="SLL0088 PROTEIN"/>
    <property type="match status" value="1"/>
</dbReference>